<keyword evidence="1" id="KW-1133">Transmembrane helix</keyword>
<proteinExistence type="predicted"/>
<feature type="transmembrane region" description="Helical" evidence="1">
    <location>
        <begin position="184"/>
        <end position="200"/>
    </location>
</feature>
<dbReference type="EMBL" id="UOEX01000140">
    <property type="protein sequence ID" value="VAW35790.1"/>
    <property type="molecule type" value="Genomic_DNA"/>
</dbReference>
<dbReference type="EC" id="1.4.1.13" evidence="3"/>
<keyword evidence="1" id="KW-0472">Membrane</keyword>
<dbReference type="AlphaFoldDB" id="A0A3B0V4F8"/>
<gene>
    <name evidence="3" type="ORF">MNBD_DELTA03-112</name>
</gene>
<feature type="non-terminal residue" evidence="3">
    <location>
        <position position="1"/>
    </location>
</feature>
<feature type="transmembrane region" description="Helical" evidence="1">
    <location>
        <begin position="152"/>
        <end position="172"/>
    </location>
</feature>
<dbReference type="PANTHER" id="PTHR39084:SF1">
    <property type="entry name" value="DUF4010 DOMAIN-CONTAINING PROTEIN"/>
    <property type="match status" value="1"/>
</dbReference>
<keyword evidence="3" id="KW-0560">Oxidoreductase</keyword>
<organism evidence="3">
    <name type="scientific">hydrothermal vent metagenome</name>
    <dbReference type="NCBI Taxonomy" id="652676"/>
    <lineage>
        <taxon>unclassified sequences</taxon>
        <taxon>metagenomes</taxon>
        <taxon>ecological metagenomes</taxon>
    </lineage>
</organism>
<name>A0A3B0V4F8_9ZZZZ</name>
<sequence>YSSTATTVVLAKKAREERANAMMTASILAATAVMYLRLIIVAFVFNHEIARSVLVPFLLFAAAGFTVAFFYYRSGDRTAATLPVSGDNPLELGTAFIFAALFVIMIMLTHTVTQHYGVGGLKIFSFLAGFTDIDPFILSLLTGKYTIGHQEIFSAILISAGSNNILKAAYALWFGSWDKTKQSFIWLTMLGLGTIAVGLAKTS</sequence>
<feature type="transmembrane region" description="Helical" evidence="1">
    <location>
        <begin position="20"/>
        <end position="45"/>
    </location>
</feature>
<dbReference type="GO" id="GO:0004355">
    <property type="term" value="F:glutamate synthase (NADPH) activity"/>
    <property type="evidence" value="ECO:0007669"/>
    <property type="project" value="UniProtKB-EC"/>
</dbReference>
<evidence type="ECO:0000259" key="2">
    <source>
        <dbReference type="Pfam" id="PF13194"/>
    </source>
</evidence>
<dbReference type="InterPro" id="IPR025105">
    <property type="entry name" value="DUF4010"/>
</dbReference>
<dbReference type="PANTHER" id="PTHR39084">
    <property type="entry name" value="MEMBRANE PROTEIN-RELATED"/>
    <property type="match status" value="1"/>
</dbReference>
<feature type="domain" description="DUF4010" evidence="2">
    <location>
        <begin position="1"/>
        <end position="175"/>
    </location>
</feature>
<dbReference type="Pfam" id="PF13194">
    <property type="entry name" value="DUF4010"/>
    <property type="match status" value="1"/>
</dbReference>
<protein>
    <submittedName>
        <fullName evidence="3">Glutamate synthase [NADPH] large chain</fullName>
        <ecNumber evidence="3">1.4.1.13</ecNumber>
    </submittedName>
</protein>
<feature type="transmembrane region" description="Helical" evidence="1">
    <location>
        <begin position="52"/>
        <end position="72"/>
    </location>
</feature>
<feature type="transmembrane region" description="Helical" evidence="1">
    <location>
        <begin position="92"/>
        <end position="109"/>
    </location>
</feature>
<evidence type="ECO:0000256" key="1">
    <source>
        <dbReference type="SAM" id="Phobius"/>
    </source>
</evidence>
<keyword evidence="1" id="KW-0812">Transmembrane</keyword>
<reference evidence="3" key="1">
    <citation type="submission" date="2018-06" db="EMBL/GenBank/DDBJ databases">
        <authorList>
            <person name="Zhirakovskaya E."/>
        </authorList>
    </citation>
    <scope>NUCLEOTIDE SEQUENCE</scope>
</reference>
<evidence type="ECO:0000313" key="3">
    <source>
        <dbReference type="EMBL" id="VAW35790.1"/>
    </source>
</evidence>
<accession>A0A3B0V4F8</accession>